<dbReference type="FunFam" id="1.10.287.1480:FF:000001">
    <property type="entry name" value="30S ribosomal protein S14"/>
    <property type="match status" value="1"/>
</dbReference>
<evidence type="ECO:0000256" key="3">
    <source>
        <dbReference type="ARBA" id="ARBA00023274"/>
    </source>
</evidence>
<evidence type="ECO:0000256" key="2">
    <source>
        <dbReference type="ARBA" id="ARBA00022980"/>
    </source>
</evidence>
<organism evidence="4">
    <name type="scientific">Ancoracysta twista</name>
    <dbReference type="NCBI Taxonomy" id="2044563"/>
    <lineage>
        <taxon>Eukaryota</taxon>
        <taxon>Provora</taxon>
        <taxon>Nebulidia</taxon>
        <taxon>Nebulidea</taxon>
        <taxon>Nebulidida</taxon>
        <taxon>Nebulidae</taxon>
    </lineage>
</organism>
<dbReference type="InterPro" id="IPR001209">
    <property type="entry name" value="Ribosomal_uS14"/>
</dbReference>
<dbReference type="GO" id="GO:0005763">
    <property type="term" value="C:mitochondrial small ribosomal subunit"/>
    <property type="evidence" value="ECO:0007669"/>
    <property type="project" value="TreeGrafter"/>
</dbReference>
<dbReference type="EMBL" id="MG202008">
    <property type="protein sequence ID" value="ATY40907.1"/>
    <property type="molecule type" value="Genomic_DNA"/>
</dbReference>
<keyword evidence="4" id="KW-0496">Mitochondrion</keyword>
<protein>
    <submittedName>
        <fullName evidence="4">Ribosomal protein S14</fullName>
    </submittedName>
</protein>
<dbReference type="Pfam" id="PF00253">
    <property type="entry name" value="Ribosomal_S14"/>
    <property type="match status" value="1"/>
</dbReference>
<sequence length="99" mass="11737">MKHSIRRDQKKRKLFRKQELKRKALQTIIYNEALSQKERWMASIHLNKLPRSGSLTRIKNRCVLTGRGKGVEARFRLSRITLKELALENRLPGLRKASW</sequence>
<proteinExistence type="inferred from homology"/>
<dbReference type="PANTHER" id="PTHR19836">
    <property type="entry name" value="30S RIBOSOMAL PROTEIN S14"/>
    <property type="match status" value="1"/>
</dbReference>
<gene>
    <name evidence="4" type="primary">rps14</name>
</gene>
<dbReference type="Gene3D" id="1.10.287.1480">
    <property type="match status" value="1"/>
</dbReference>
<reference evidence="4" key="1">
    <citation type="journal article" date="2017" name="Curr. Biol.">
        <title>A New Lineage of Eukaryotes Illuminates Early Mitochondrial Genome Reduction.</title>
        <authorList>
            <person name="Janouskovec J."/>
            <person name="Tikhonenkov D.V."/>
            <person name="Burki F."/>
            <person name="Howe A.T."/>
            <person name="Rohwer F.L."/>
            <person name="Mylnikov A.P."/>
            <person name="Keeling P.J."/>
        </authorList>
    </citation>
    <scope>NUCLEOTIDE SEQUENCE</scope>
    <source>
        <strain evidence="4">TD-1</strain>
    </source>
</reference>
<keyword evidence="3" id="KW-0687">Ribonucleoprotein</keyword>
<name>A0A2H4R8D6_9EUKA</name>
<geneLocation type="mitochondrion" evidence="4"/>
<dbReference type="GO" id="GO:0006412">
    <property type="term" value="P:translation"/>
    <property type="evidence" value="ECO:0007669"/>
    <property type="project" value="InterPro"/>
</dbReference>
<keyword evidence="2 4" id="KW-0689">Ribosomal protein</keyword>
<accession>A0A2H4R8D6</accession>
<dbReference type="SUPFAM" id="SSF57716">
    <property type="entry name" value="Glucocorticoid receptor-like (DNA-binding domain)"/>
    <property type="match status" value="1"/>
</dbReference>
<dbReference type="GO" id="GO:0003735">
    <property type="term" value="F:structural constituent of ribosome"/>
    <property type="evidence" value="ECO:0007669"/>
    <property type="project" value="InterPro"/>
</dbReference>
<dbReference type="AlphaFoldDB" id="A0A2H4R8D6"/>
<dbReference type="NCBIfam" id="NF006477">
    <property type="entry name" value="PRK08881.1"/>
    <property type="match status" value="1"/>
</dbReference>
<dbReference type="RefSeq" id="YP_009446419.1">
    <property type="nucleotide sequence ID" value="NC_036491.1"/>
</dbReference>
<evidence type="ECO:0000256" key="1">
    <source>
        <dbReference type="ARBA" id="ARBA00009083"/>
    </source>
</evidence>
<comment type="similarity">
    <text evidence="1">Belongs to the universal ribosomal protein uS14 family.</text>
</comment>
<dbReference type="PANTHER" id="PTHR19836:SF19">
    <property type="entry name" value="SMALL RIBOSOMAL SUBUNIT PROTEIN US14M"/>
    <property type="match status" value="1"/>
</dbReference>
<evidence type="ECO:0000313" key="4">
    <source>
        <dbReference type="EMBL" id="ATY40907.1"/>
    </source>
</evidence>
<dbReference type="GeneID" id="35199336"/>